<comment type="similarity">
    <text evidence="3 11">Belongs to the gamma-glutamyltransferase family.</text>
</comment>
<dbReference type="UniPathway" id="UPA00204"/>
<dbReference type="Pfam" id="PF01019">
    <property type="entry name" value="G_glu_transpept"/>
    <property type="match status" value="1"/>
</dbReference>
<feature type="active site" description="Nucleophile" evidence="9">
    <location>
        <position position="452"/>
    </location>
</feature>
<dbReference type="PRINTS" id="PR01210">
    <property type="entry name" value="GGTRANSPTASE"/>
</dbReference>
<evidence type="ECO:0000313" key="13">
    <source>
        <dbReference type="EMBL" id="EYF05634.1"/>
    </source>
</evidence>
<evidence type="ECO:0000256" key="8">
    <source>
        <dbReference type="ARBA" id="ARBA00047417"/>
    </source>
</evidence>
<dbReference type="EMBL" id="ASRX01000021">
    <property type="protein sequence ID" value="EYF05634.1"/>
    <property type="molecule type" value="Genomic_DNA"/>
</dbReference>
<comment type="subunit">
    <text evidence="11">This enzyme consists of two polypeptide chains, which are synthesized in precursor form from a single polypeptide.</text>
</comment>
<feature type="binding site" evidence="10">
    <location>
        <begin position="517"/>
        <end position="518"/>
    </location>
    <ligand>
        <name>L-glutamate</name>
        <dbReference type="ChEBI" id="CHEBI:29985"/>
    </ligand>
</feature>
<dbReference type="AlphaFoldDB" id="A0A017T8T1"/>
<keyword evidence="11" id="KW-0317">Glutathione biosynthesis</keyword>
<comment type="catalytic activity">
    <reaction evidence="8 11">
        <text>an N-terminal (5-L-glutamyl)-[peptide] + an alpha-amino acid = 5-L-glutamyl amino acid + an N-terminal L-alpha-aminoacyl-[peptide]</text>
        <dbReference type="Rhea" id="RHEA:23904"/>
        <dbReference type="Rhea" id="RHEA-COMP:9780"/>
        <dbReference type="Rhea" id="RHEA-COMP:9795"/>
        <dbReference type="ChEBI" id="CHEBI:77644"/>
        <dbReference type="ChEBI" id="CHEBI:78597"/>
        <dbReference type="ChEBI" id="CHEBI:78599"/>
        <dbReference type="ChEBI" id="CHEBI:78608"/>
        <dbReference type="EC" id="2.3.2.2"/>
    </reaction>
</comment>
<dbReference type="STRING" id="1192034.CAP_2924"/>
<evidence type="ECO:0000256" key="6">
    <source>
        <dbReference type="ARBA" id="ARBA00023145"/>
    </source>
</evidence>
<evidence type="ECO:0000256" key="1">
    <source>
        <dbReference type="ARBA" id="ARBA00001049"/>
    </source>
</evidence>
<comment type="catalytic activity">
    <reaction evidence="2 11">
        <text>glutathione + H2O = L-cysteinylglycine + L-glutamate</text>
        <dbReference type="Rhea" id="RHEA:28807"/>
        <dbReference type="ChEBI" id="CHEBI:15377"/>
        <dbReference type="ChEBI" id="CHEBI:29985"/>
        <dbReference type="ChEBI" id="CHEBI:57925"/>
        <dbReference type="ChEBI" id="CHEBI:61694"/>
        <dbReference type="EC" id="3.4.19.13"/>
    </reaction>
</comment>
<keyword evidence="14" id="KW-1185">Reference proteome</keyword>
<protein>
    <recommendedName>
        <fullName evidence="11">Glutathione hydrolase proenzyme</fullName>
        <ecNumber evidence="11">2.3.2.2</ecNumber>
        <ecNumber evidence="11">3.4.19.13</ecNumber>
    </recommendedName>
    <component>
        <recommendedName>
            <fullName evidence="11">Glutathione hydrolase large chain</fullName>
        </recommendedName>
    </component>
    <component>
        <recommendedName>
            <fullName evidence="11">Glutathione hydrolase small chain</fullName>
        </recommendedName>
    </component>
</protein>
<evidence type="ECO:0000256" key="10">
    <source>
        <dbReference type="PIRSR" id="PIRSR600101-2"/>
    </source>
</evidence>
<comment type="catalytic activity">
    <reaction evidence="1 11">
        <text>an S-substituted glutathione + H2O = an S-substituted L-cysteinylglycine + L-glutamate</text>
        <dbReference type="Rhea" id="RHEA:59468"/>
        <dbReference type="ChEBI" id="CHEBI:15377"/>
        <dbReference type="ChEBI" id="CHEBI:29985"/>
        <dbReference type="ChEBI" id="CHEBI:90779"/>
        <dbReference type="ChEBI" id="CHEBI:143103"/>
        <dbReference type="EC" id="3.4.19.13"/>
    </reaction>
</comment>
<feature type="compositionally biased region" description="Low complexity" evidence="12">
    <location>
        <begin position="20"/>
        <end position="45"/>
    </location>
</feature>
<evidence type="ECO:0000256" key="11">
    <source>
        <dbReference type="RuleBase" id="RU368036"/>
    </source>
</evidence>
<dbReference type="InterPro" id="IPR043137">
    <property type="entry name" value="GGT_ssub_C"/>
</dbReference>
<dbReference type="GO" id="GO:0006750">
    <property type="term" value="P:glutathione biosynthetic process"/>
    <property type="evidence" value="ECO:0007669"/>
    <property type="project" value="UniProtKB-KW"/>
</dbReference>
<comment type="caution">
    <text evidence="13">The sequence shown here is derived from an EMBL/GenBank/DDBJ whole genome shotgun (WGS) entry which is preliminary data.</text>
</comment>
<evidence type="ECO:0000256" key="9">
    <source>
        <dbReference type="PIRSR" id="PIRSR600101-1"/>
    </source>
</evidence>
<feature type="region of interest" description="Disordered" evidence="12">
    <location>
        <begin position="16"/>
        <end position="65"/>
    </location>
</feature>
<dbReference type="NCBIfam" id="TIGR00066">
    <property type="entry name" value="g_glut_trans"/>
    <property type="match status" value="1"/>
</dbReference>
<dbReference type="GO" id="GO:0036374">
    <property type="term" value="F:glutathione hydrolase activity"/>
    <property type="evidence" value="ECO:0007669"/>
    <property type="project" value="UniProtKB-UniRule"/>
</dbReference>
<evidence type="ECO:0000256" key="2">
    <source>
        <dbReference type="ARBA" id="ARBA00001089"/>
    </source>
</evidence>
<feature type="binding site" evidence="10">
    <location>
        <position position="539"/>
    </location>
    <ligand>
        <name>L-glutamate</name>
        <dbReference type="ChEBI" id="CHEBI:29985"/>
    </ligand>
</feature>
<dbReference type="InterPro" id="IPR000101">
    <property type="entry name" value="GGT_peptidase"/>
</dbReference>
<dbReference type="Gene3D" id="1.10.246.130">
    <property type="match status" value="1"/>
</dbReference>
<evidence type="ECO:0000256" key="12">
    <source>
        <dbReference type="SAM" id="MobiDB-lite"/>
    </source>
</evidence>
<keyword evidence="4 11" id="KW-0808">Transferase</keyword>
<feature type="binding site" evidence="10">
    <location>
        <position position="494"/>
    </location>
    <ligand>
        <name>L-glutamate</name>
        <dbReference type="ChEBI" id="CHEBI:29985"/>
    </ligand>
</feature>
<dbReference type="GO" id="GO:0103068">
    <property type="term" value="F:leukotriene C4 gamma-glutamyl transferase activity"/>
    <property type="evidence" value="ECO:0007669"/>
    <property type="project" value="UniProtKB-EC"/>
</dbReference>
<dbReference type="InterPro" id="IPR051792">
    <property type="entry name" value="GGT_bact"/>
</dbReference>
<comment type="PTM">
    <text evidence="11">Cleaved by autocatalysis into a large and a small subunit.</text>
</comment>
<name>A0A017T8T1_9BACT</name>
<evidence type="ECO:0000256" key="4">
    <source>
        <dbReference type="ARBA" id="ARBA00022679"/>
    </source>
</evidence>
<dbReference type="EC" id="2.3.2.2" evidence="11"/>
<dbReference type="SUPFAM" id="SSF56235">
    <property type="entry name" value="N-terminal nucleophile aminohydrolases (Ntn hydrolases)"/>
    <property type="match status" value="1"/>
</dbReference>
<dbReference type="EC" id="3.4.19.13" evidence="11"/>
<reference evidence="13 14" key="1">
    <citation type="submission" date="2013-05" db="EMBL/GenBank/DDBJ databases">
        <title>Genome assembly of Chondromyces apiculatus DSM 436.</title>
        <authorList>
            <person name="Sharma G."/>
            <person name="Khatri I."/>
            <person name="Kaur C."/>
            <person name="Mayilraj S."/>
            <person name="Subramanian S."/>
        </authorList>
    </citation>
    <scope>NUCLEOTIDE SEQUENCE [LARGE SCALE GENOMIC DNA]</scope>
    <source>
        <strain evidence="13 14">DSM 436</strain>
    </source>
</reference>
<dbReference type="PANTHER" id="PTHR43199">
    <property type="entry name" value="GLUTATHIONE HYDROLASE"/>
    <property type="match status" value="1"/>
</dbReference>
<sequence length="641" mass="65856">MLLFSAHLLGCASDPALSDATASSSSSASSGSSSSSSSTSTSSTGMTDPDPVPPTEFVPTARGRGGAAATVDVRGTWAAIETLSHGGNAVDAAVAAAAVLGVTDPFSCGIGGGGFMLVYLAETKQAVVIDHREVAPQAMDRTAFYDAQGAPLSFDTLLTSGLSVGVPGTLRGWEEALQRYGTLPLADTLRLAILVAENGLDVDQTFFDQTTRNLERFRQIESSRALFLTAEGDPLPVGSTFKNPDLAATYRAIAEGGPAAFYQDEIADAIVATVKNPPFIAGSTIVSRPGLMEKSDLSGYEARVRPAVTSTYRGHTLFGVGLPSSGGLTGAMAMNLLGGFDLPAMSQSDALHHYLEASRLAYADRNAFMGDPEFVNVPVAGMLSAGYADERRLLIDPALASVAAAMPGDPFAYQNDPSGVWAGAGWSVSAGMGAGVDIDVSGDAPGDLDPETTHLTITDAAGNVVSYTCTIEYEGGNGMVVPGHGFLLNNELTDFNIPPTTNDVHPNVLEPGKRPRSSMSPVIVLKDDKPVLAAGAPGGATIITTVLQILVNHLDLGMPIEDAVAAPRVSQRNSGNATSNAEPAFLGSAEAMALEALGHQFADAGLIGAATAIQFHADGSVTAAAEPVRRNGGSAMVVEAE</sequence>
<gene>
    <name evidence="13" type="ORF">CAP_2924</name>
</gene>
<dbReference type="Gene3D" id="3.60.20.40">
    <property type="match status" value="1"/>
</dbReference>
<organism evidence="13 14">
    <name type="scientific">Chondromyces apiculatus DSM 436</name>
    <dbReference type="NCBI Taxonomy" id="1192034"/>
    <lineage>
        <taxon>Bacteria</taxon>
        <taxon>Pseudomonadati</taxon>
        <taxon>Myxococcota</taxon>
        <taxon>Polyangia</taxon>
        <taxon>Polyangiales</taxon>
        <taxon>Polyangiaceae</taxon>
        <taxon>Chondromyces</taxon>
    </lineage>
</organism>
<evidence type="ECO:0000256" key="3">
    <source>
        <dbReference type="ARBA" id="ARBA00009381"/>
    </source>
</evidence>
<evidence type="ECO:0000313" key="14">
    <source>
        <dbReference type="Proteomes" id="UP000019678"/>
    </source>
</evidence>
<proteinExistence type="inferred from homology"/>
<dbReference type="PANTHER" id="PTHR43199:SF1">
    <property type="entry name" value="GLUTATHIONE HYDROLASE PROENZYME"/>
    <property type="match status" value="1"/>
</dbReference>
<dbReference type="InterPro" id="IPR029055">
    <property type="entry name" value="Ntn_hydrolases_N"/>
</dbReference>
<keyword evidence="7 11" id="KW-0012">Acyltransferase</keyword>
<feature type="binding site" evidence="10">
    <location>
        <position position="132"/>
    </location>
    <ligand>
        <name>L-glutamate</name>
        <dbReference type="ChEBI" id="CHEBI:29985"/>
    </ligand>
</feature>
<comment type="pathway">
    <text evidence="11">Sulfur metabolism; glutathione metabolism.</text>
</comment>
<keyword evidence="6 11" id="KW-0865">Zymogen</keyword>
<dbReference type="eggNOG" id="COG0405">
    <property type="taxonomic scope" value="Bacteria"/>
</dbReference>
<dbReference type="InterPro" id="IPR043138">
    <property type="entry name" value="GGT_lsub"/>
</dbReference>
<evidence type="ECO:0000256" key="5">
    <source>
        <dbReference type="ARBA" id="ARBA00022801"/>
    </source>
</evidence>
<dbReference type="GO" id="GO:0006751">
    <property type="term" value="P:glutathione catabolic process"/>
    <property type="evidence" value="ECO:0007669"/>
    <property type="project" value="UniProtKB-UniRule"/>
</dbReference>
<accession>A0A017T8T1</accession>
<keyword evidence="5 11" id="KW-0378">Hydrolase</keyword>
<dbReference type="Proteomes" id="UP000019678">
    <property type="component" value="Unassembled WGS sequence"/>
</dbReference>
<evidence type="ECO:0000256" key="7">
    <source>
        <dbReference type="ARBA" id="ARBA00023315"/>
    </source>
</evidence>